<dbReference type="PANTHER" id="PTHR37814">
    <property type="entry name" value="CONSERVED MEMBRANE PROTEIN"/>
    <property type="match status" value="1"/>
</dbReference>
<comment type="caution">
    <text evidence="3">The sequence shown here is derived from an EMBL/GenBank/DDBJ whole genome shotgun (WGS) entry which is preliminary data.</text>
</comment>
<dbReference type="PANTHER" id="PTHR37814:SF1">
    <property type="entry name" value="MEMBRANE PROTEIN"/>
    <property type="match status" value="1"/>
</dbReference>
<keyword evidence="1" id="KW-0472">Membrane</keyword>
<dbReference type="AlphaFoldDB" id="A0A429X5P0"/>
<name>A0A429X5P0_SIMTE</name>
<keyword evidence="1" id="KW-0812">Transmembrane</keyword>
<reference evidence="2 5" key="2">
    <citation type="submission" date="2021-03" db="EMBL/GenBank/DDBJ databases">
        <title>Antimicrobial resistance genes in bacteria isolated from Japanese honey, and their potential for conferring macrolide and lincosamide resistance in the American foulbrood pathogen Paenibacillus larvae.</title>
        <authorList>
            <person name="Okamoto M."/>
            <person name="Kumagai M."/>
            <person name="Kanamori H."/>
            <person name="Takamatsu D."/>
        </authorList>
    </citation>
    <scope>NUCLEOTIDE SEQUENCE [LARGE SCALE GENOMIC DNA]</scope>
    <source>
        <strain evidence="2 5">J6TS1</strain>
    </source>
</reference>
<gene>
    <name evidence="2" type="primary">ykvI</name>
    <name evidence="3" type="ORF">D5F11_016030</name>
    <name evidence="2" type="ORF">J6TS1_03770</name>
</gene>
<feature type="transmembrane region" description="Helical" evidence="1">
    <location>
        <begin position="7"/>
        <end position="24"/>
    </location>
</feature>
<dbReference type="Proteomes" id="UP000680670">
    <property type="component" value="Unassembled WGS sequence"/>
</dbReference>
<evidence type="ECO:0000313" key="4">
    <source>
        <dbReference type="Proteomes" id="UP000287296"/>
    </source>
</evidence>
<dbReference type="Proteomes" id="UP000287296">
    <property type="component" value="Unassembled WGS sequence"/>
</dbReference>
<accession>A0A429X5P0</accession>
<feature type="transmembrane region" description="Helical" evidence="1">
    <location>
        <begin position="152"/>
        <end position="171"/>
    </location>
</feature>
<organism evidence="3 4">
    <name type="scientific">Siminovitchia terrae</name>
    <name type="common">Bacillus terrae</name>
    <dbReference type="NCBI Taxonomy" id="1914933"/>
    <lineage>
        <taxon>Bacteria</taxon>
        <taxon>Bacillati</taxon>
        <taxon>Bacillota</taxon>
        <taxon>Bacilli</taxon>
        <taxon>Bacillales</taxon>
        <taxon>Bacillaceae</taxon>
        <taxon>Siminovitchia</taxon>
    </lineage>
</organism>
<evidence type="ECO:0000313" key="3">
    <source>
        <dbReference type="EMBL" id="RST58746.1"/>
    </source>
</evidence>
<feature type="transmembrane region" description="Helical" evidence="1">
    <location>
        <begin position="321"/>
        <end position="339"/>
    </location>
</feature>
<dbReference type="OrthoDB" id="4424890at2"/>
<dbReference type="EMBL" id="QYTW02000017">
    <property type="protein sequence ID" value="RST58746.1"/>
    <property type="molecule type" value="Genomic_DNA"/>
</dbReference>
<reference evidence="3 4" key="1">
    <citation type="submission" date="2018-12" db="EMBL/GenBank/DDBJ databases">
        <authorList>
            <person name="Sun L."/>
            <person name="Chen Z."/>
        </authorList>
    </citation>
    <scope>NUCLEOTIDE SEQUENCE [LARGE SCALE GENOMIC DNA]</scope>
    <source>
        <strain evidence="3 4">LMG 29736</strain>
    </source>
</reference>
<feature type="transmembrane region" description="Helical" evidence="1">
    <location>
        <begin position="36"/>
        <end position="63"/>
    </location>
</feature>
<proteinExistence type="predicted"/>
<keyword evidence="5" id="KW-1185">Reference proteome</keyword>
<keyword evidence="1" id="KW-1133">Transmembrane helix</keyword>
<evidence type="ECO:0000256" key="1">
    <source>
        <dbReference type="SAM" id="Phobius"/>
    </source>
</evidence>
<feature type="transmembrane region" description="Helical" evidence="1">
    <location>
        <begin position="84"/>
        <end position="109"/>
    </location>
</feature>
<dbReference type="InterPro" id="IPR038728">
    <property type="entry name" value="YkvI-like"/>
</dbReference>
<feature type="transmembrane region" description="Helical" evidence="1">
    <location>
        <begin position="261"/>
        <end position="284"/>
    </location>
</feature>
<dbReference type="RefSeq" id="WP_120117143.1">
    <property type="nucleotide sequence ID" value="NZ_BORI01000003.1"/>
</dbReference>
<sequence>MKKWSEAFQVASVYVGTIVGAGFATGREIVEFFTRFGFYGTVAIILAGVLFIVLGSKIMLVAIDIEAKSFEQLSEYLFGPHLATVMNIFLMIMLTGVCAVMLSGAEALFTEQLRFPPRTGLAFTIVLTLIVMAAGVKGLFAVNTFVVPMMVIFNFLIMLIVVKTGSGVFSAHDILNWKLGGKAALSAFSYAAFNLALAQAVLVPMAAEIKDRSVIKKGGVIGGLLLTAILLSSHISLGTLADPVRFNIPMAMIVKGTAGTLYFLYLLIIYGEIFTSVIGNLYGLERQIRGYVAFHSFWIYACLLAAIYVISLVNYGTLLELLYPLFGYISIGFLLLLLIKPTKTR</sequence>
<feature type="transmembrane region" description="Helical" evidence="1">
    <location>
        <begin position="296"/>
        <end position="315"/>
    </location>
</feature>
<evidence type="ECO:0000313" key="5">
    <source>
        <dbReference type="Proteomes" id="UP000680670"/>
    </source>
</evidence>
<evidence type="ECO:0000313" key="2">
    <source>
        <dbReference type="EMBL" id="GIN94507.1"/>
    </source>
</evidence>
<protein>
    <submittedName>
        <fullName evidence="2">Membrane protein YkvI</fullName>
    </submittedName>
</protein>
<feature type="transmembrane region" description="Helical" evidence="1">
    <location>
        <begin position="121"/>
        <end position="140"/>
    </location>
</feature>
<feature type="transmembrane region" description="Helical" evidence="1">
    <location>
        <begin position="219"/>
        <end position="241"/>
    </location>
</feature>
<feature type="transmembrane region" description="Helical" evidence="1">
    <location>
        <begin position="183"/>
        <end position="207"/>
    </location>
</feature>
<dbReference type="EMBL" id="BORJ01000001">
    <property type="protein sequence ID" value="GIN94507.1"/>
    <property type="molecule type" value="Genomic_DNA"/>
</dbReference>